<organism evidence="2 3">
    <name type="scientific">Breznakia blatticola</name>
    <dbReference type="NCBI Taxonomy" id="1754012"/>
    <lineage>
        <taxon>Bacteria</taxon>
        <taxon>Bacillati</taxon>
        <taxon>Bacillota</taxon>
        <taxon>Erysipelotrichia</taxon>
        <taxon>Erysipelotrichales</taxon>
        <taxon>Erysipelotrichaceae</taxon>
        <taxon>Breznakia</taxon>
    </lineage>
</organism>
<reference evidence="2 3" key="1">
    <citation type="submission" date="2019-03" db="EMBL/GenBank/DDBJ databases">
        <title>Genomic Encyclopedia of Type Strains, Phase IV (KMG-IV): sequencing the most valuable type-strain genomes for metagenomic binning, comparative biology and taxonomic classification.</title>
        <authorList>
            <person name="Goeker M."/>
        </authorList>
    </citation>
    <scope>NUCLEOTIDE SEQUENCE [LARGE SCALE GENOMIC DNA]</scope>
    <source>
        <strain evidence="2 3">DSM 28867</strain>
    </source>
</reference>
<dbReference type="OrthoDB" id="9808130at2"/>
<name>A0A4R7ZWW5_9FIRM</name>
<dbReference type="PROSITE" id="PS51502">
    <property type="entry name" value="S_R_A_B_BARREL"/>
    <property type="match status" value="1"/>
</dbReference>
<proteinExistence type="predicted"/>
<protein>
    <submittedName>
        <fullName evidence="2">Stress responsive alpha/beta barrel protein</fullName>
    </submittedName>
</protein>
<evidence type="ECO:0000313" key="3">
    <source>
        <dbReference type="Proteomes" id="UP000294743"/>
    </source>
</evidence>
<sequence length="99" mass="11411">MIRHVVMWKFHEGVEVSDFAQDFHAYLEETAHQMPGVKIDQFSAYPLPSSNMDMILVSTFVDESQIELYQNHPIHKKATALLEGKVASRSCVDYEINIR</sequence>
<evidence type="ECO:0000259" key="1">
    <source>
        <dbReference type="PROSITE" id="PS51502"/>
    </source>
</evidence>
<dbReference type="PANTHER" id="PTHR37832:SF1">
    <property type="entry name" value="STRESS-RESPONSE A_B BARREL DOMAIN-CONTAINING PROTEIN"/>
    <property type="match status" value="1"/>
</dbReference>
<dbReference type="EMBL" id="SODD01000014">
    <property type="protein sequence ID" value="TDW20180.1"/>
    <property type="molecule type" value="Genomic_DNA"/>
</dbReference>
<dbReference type="InterPro" id="IPR013097">
    <property type="entry name" value="Dabb"/>
</dbReference>
<dbReference type="SMART" id="SM00886">
    <property type="entry name" value="Dabb"/>
    <property type="match status" value="1"/>
</dbReference>
<dbReference type="PANTHER" id="PTHR37832">
    <property type="entry name" value="BLL2683 PROTEIN"/>
    <property type="match status" value="1"/>
</dbReference>
<evidence type="ECO:0000313" key="2">
    <source>
        <dbReference type="EMBL" id="TDW20180.1"/>
    </source>
</evidence>
<feature type="domain" description="Stress-response A/B barrel" evidence="1">
    <location>
        <begin position="2"/>
        <end position="94"/>
    </location>
</feature>
<keyword evidence="3" id="KW-1185">Reference proteome</keyword>
<dbReference type="InterPro" id="IPR011008">
    <property type="entry name" value="Dimeric_a/b-barrel"/>
</dbReference>
<accession>A0A4R7ZWW5</accession>
<dbReference type="SUPFAM" id="SSF54909">
    <property type="entry name" value="Dimeric alpha+beta barrel"/>
    <property type="match status" value="1"/>
</dbReference>
<gene>
    <name evidence="2" type="ORF">EDD63_11410</name>
</gene>
<dbReference type="AlphaFoldDB" id="A0A4R7ZWW5"/>
<dbReference type="Pfam" id="PF07876">
    <property type="entry name" value="Dabb"/>
    <property type="match status" value="1"/>
</dbReference>
<dbReference type="Gene3D" id="3.30.70.100">
    <property type="match status" value="1"/>
</dbReference>
<comment type="caution">
    <text evidence="2">The sequence shown here is derived from an EMBL/GenBank/DDBJ whole genome shotgun (WGS) entry which is preliminary data.</text>
</comment>
<dbReference type="RefSeq" id="WP_134169276.1">
    <property type="nucleotide sequence ID" value="NZ_SODD01000014.1"/>
</dbReference>
<dbReference type="Proteomes" id="UP000294743">
    <property type="component" value="Unassembled WGS sequence"/>
</dbReference>